<dbReference type="EMBL" id="BDGI01000067">
    <property type="protein sequence ID" value="GAV28384.1"/>
    <property type="molecule type" value="Genomic_DNA"/>
</dbReference>
<keyword evidence="2" id="KW-0175">Coiled coil</keyword>
<dbReference type="Gene3D" id="3.30.70.330">
    <property type="match status" value="1"/>
</dbReference>
<evidence type="ECO:0000259" key="4">
    <source>
        <dbReference type="PROSITE" id="PS50102"/>
    </source>
</evidence>
<evidence type="ECO:0000313" key="6">
    <source>
        <dbReference type="Proteomes" id="UP000186136"/>
    </source>
</evidence>
<dbReference type="PROSITE" id="PS50102">
    <property type="entry name" value="RRM"/>
    <property type="match status" value="1"/>
</dbReference>
<keyword evidence="6" id="KW-1185">Reference proteome</keyword>
<feature type="compositionally biased region" description="Acidic residues" evidence="3">
    <location>
        <begin position="397"/>
        <end position="410"/>
    </location>
</feature>
<comment type="caution">
    <text evidence="5">The sequence shown here is derived from an EMBL/GenBank/DDBJ whole genome shotgun (WGS) entry which is preliminary data.</text>
</comment>
<feature type="domain" description="RRM" evidence="4">
    <location>
        <begin position="7"/>
        <end position="87"/>
    </location>
</feature>
<proteinExistence type="predicted"/>
<sequence>MEKVQKRRLHVGGLSKELTENITELEQRFSKVGQIVEPFEIHEKSVLEYNFAYVTMELNDSQLRQLKKLWNDVRYMGSKLSIGIAKDTYLQRWEKDSRRQDTKILSRERRSRVTERRLARIAQRDENPFKLALVTKGRLRASPRTTDLKNLTLRVSINGRLKVIKCKKTKLWGMDKNKAIRDLTSRFIAGEWRDANDHVIDRLTRKMVIFDDGKILVKDTNVARAADIQEELEEEQNKTNKVLEDMLNKYNFEKPVELEDDNKNDNNSDFDYELENRVAETNLNDDEHDNNYSEELALTYNIIEKDCLKPSRESVIQEYKSYGSQFNKEEGDDKEEEEEEEEDDDEEFFNNLKPTLDEEAQPEGYGEDPVEENSFEPASKMQSSPSTTRTEESNDDKNDDENEGENDDEFIPTFGSTKADDENDDEFIPTFGSTRTGNETEAPITNTTEKLRALLSAGTSSSATEKMEQDNIVDNARIETVLPNLKKSKNVGLFFSHFDSPFLVAQSQINKLRELNANEELKYDEWFWSNRGELNREFRRLRRDVLRRNKKKSKTPTTFI</sequence>
<name>A0A1Q2YFS0_9ASCO</name>
<dbReference type="OrthoDB" id="21643at2759"/>
<feature type="compositionally biased region" description="Acidic residues" evidence="3">
    <location>
        <begin position="330"/>
        <end position="348"/>
    </location>
</feature>
<evidence type="ECO:0000256" key="1">
    <source>
        <dbReference type="PROSITE-ProRule" id="PRU00176"/>
    </source>
</evidence>
<keyword evidence="1" id="KW-0694">RNA-binding</keyword>
<dbReference type="SUPFAM" id="SSF54928">
    <property type="entry name" value="RNA-binding domain, RBD"/>
    <property type="match status" value="1"/>
</dbReference>
<dbReference type="InterPro" id="IPR012677">
    <property type="entry name" value="Nucleotide-bd_a/b_plait_sf"/>
</dbReference>
<dbReference type="GO" id="GO:0003723">
    <property type="term" value="F:RNA binding"/>
    <property type="evidence" value="ECO:0007669"/>
    <property type="project" value="UniProtKB-UniRule"/>
</dbReference>
<organism evidence="5 6">
    <name type="scientific">Pichia membranifaciens</name>
    <dbReference type="NCBI Taxonomy" id="4926"/>
    <lineage>
        <taxon>Eukaryota</taxon>
        <taxon>Fungi</taxon>
        <taxon>Dikarya</taxon>
        <taxon>Ascomycota</taxon>
        <taxon>Saccharomycotina</taxon>
        <taxon>Pichiomycetes</taxon>
        <taxon>Pichiales</taxon>
        <taxon>Pichiaceae</taxon>
        <taxon>Pichia</taxon>
    </lineage>
</organism>
<dbReference type="InterPro" id="IPR000504">
    <property type="entry name" value="RRM_dom"/>
</dbReference>
<gene>
    <name evidence="5" type="ORF">PMKS-001855</name>
</gene>
<protein>
    <recommendedName>
        <fullName evidence="4">RRM domain-containing protein</fullName>
    </recommendedName>
</protein>
<reference evidence="5 6" key="1">
    <citation type="submission" date="2016-08" db="EMBL/GenBank/DDBJ databases">
        <title>Whole genome shotgun sequence of Pichia membranifaciens KS47-1.</title>
        <authorList>
            <person name="Konishi M."/>
            <person name="Ishida M."/>
            <person name="Arakawa T."/>
            <person name="Kato Y."/>
            <person name="Horiuchi J."/>
        </authorList>
    </citation>
    <scope>NUCLEOTIDE SEQUENCE [LARGE SCALE GENOMIC DNA]</scope>
    <source>
        <strain evidence="5 6">KS47-1</strain>
    </source>
</reference>
<dbReference type="AlphaFoldDB" id="A0A1Q2YFS0"/>
<feature type="region of interest" description="Disordered" evidence="3">
    <location>
        <begin position="321"/>
        <end position="425"/>
    </location>
</feature>
<evidence type="ECO:0000256" key="2">
    <source>
        <dbReference type="SAM" id="Coils"/>
    </source>
</evidence>
<dbReference type="Proteomes" id="UP000186136">
    <property type="component" value="Unassembled WGS sequence"/>
</dbReference>
<feature type="coiled-coil region" evidence="2">
    <location>
        <begin position="218"/>
        <end position="249"/>
    </location>
</feature>
<evidence type="ECO:0000313" key="5">
    <source>
        <dbReference type="EMBL" id="GAV28384.1"/>
    </source>
</evidence>
<dbReference type="InterPro" id="IPR035979">
    <property type="entry name" value="RBD_domain_sf"/>
</dbReference>
<feature type="compositionally biased region" description="Acidic residues" evidence="3">
    <location>
        <begin position="357"/>
        <end position="374"/>
    </location>
</feature>
<accession>A0A1Q2YFS0</accession>
<evidence type="ECO:0000256" key="3">
    <source>
        <dbReference type="SAM" id="MobiDB-lite"/>
    </source>
</evidence>